<sequence length="172" mass="19500">MSDLYDKVVSQQDILKKLIAKIPGFKGYFEMVDRRQADKVLREVIADRFQAQWVRLSTIQREMVKAGKIDTIDDLEEAAIKLRTFVDRIKTASYGYTGFFDAIKINEAELTQLYQYDLTMVELGDAVSAAIDNLEASVDTDGFPAAVRNTVQKAQDSIDAFNKRSELMKMGQ</sequence>
<gene>
    <name evidence="1" type="ORF">SDC9_90593</name>
</gene>
<organism evidence="1">
    <name type="scientific">bioreactor metagenome</name>
    <dbReference type="NCBI Taxonomy" id="1076179"/>
    <lineage>
        <taxon>unclassified sequences</taxon>
        <taxon>metagenomes</taxon>
        <taxon>ecological metagenomes</taxon>
    </lineage>
</organism>
<reference evidence="1" key="1">
    <citation type="submission" date="2019-08" db="EMBL/GenBank/DDBJ databases">
        <authorList>
            <person name="Kucharzyk K."/>
            <person name="Murdoch R.W."/>
            <person name="Higgins S."/>
            <person name="Loffler F."/>
        </authorList>
    </citation>
    <scope>NUCLEOTIDE SEQUENCE</scope>
</reference>
<proteinExistence type="predicted"/>
<dbReference type="EMBL" id="VSSQ01010284">
    <property type="protein sequence ID" value="MPM43915.1"/>
    <property type="molecule type" value="Genomic_DNA"/>
</dbReference>
<dbReference type="AlphaFoldDB" id="A0A644ZSQ9"/>
<name>A0A644ZSQ9_9ZZZZ</name>
<accession>A0A644ZSQ9</accession>
<protein>
    <submittedName>
        <fullName evidence="1">Uncharacterized protein</fullName>
    </submittedName>
</protein>
<comment type="caution">
    <text evidence="1">The sequence shown here is derived from an EMBL/GenBank/DDBJ whole genome shotgun (WGS) entry which is preliminary data.</text>
</comment>
<evidence type="ECO:0000313" key="1">
    <source>
        <dbReference type="EMBL" id="MPM43915.1"/>
    </source>
</evidence>